<comment type="caution">
    <text evidence="2">The sequence shown here is derived from an EMBL/GenBank/DDBJ whole genome shotgun (WGS) entry which is preliminary data.</text>
</comment>
<evidence type="ECO:0000313" key="3">
    <source>
        <dbReference type="Proteomes" id="UP000481861"/>
    </source>
</evidence>
<protein>
    <submittedName>
        <fullName evidence="2">Uncharacterized protein</fullName>
    </submittedName>
</protein>
<organism evidence="2 3">
    <name type="scientific">Massariosphaeria phaeospora</name>
    <dbReference type="NCBI Taxonomy" id="100035"/>
    <lineage>
        <taxon>Eukaryota</taxon>
        <taxon>Fungi</taxon>
        <taxon>Dikarya</taxon>
        <taxon>Ascomycota</taxon>
        <taxon>Pezizomycotina</taxon>
        <taxon>Dothideomycetes</taxon>
        <taxon>Pleosporomycetidae</taxon>
        <taxon>Pleosporales</taxon>
        <taxon>Pleosporales incertae sedis</taxon>
        <taxon>Massariosphaeria</taxon>
    </lineage>
</organism>
<feature type="compositionally biased region" description="Pro residues" evidence="1">
    <location>
        <begin position="319"/>
        <end position="331"/>
    </location>
</feature>
<dbReference type="OrthoDB" id="3784170at2759"/>
<dbReference type="AlphaFoldDB" id="A0A7C8M9L4"/>
<dbReference type="Proteomes" id="UP000481861">
    <property type="component" value="Unassembled WGS sequence"/>
</dbReference>
<feature type="compositionally biased region" description="Basic and acidic residues" evidence="1">
    <location>
        <begin position="532"/>
        <end position="560"/>
    </location>
</feature>
<feature type="region of interest" description="Disordered" evidence="1">
    <location>
        <begin position="304"/>
        <end position="343"/>
    </location>
</feature>
<feature type="region of interest" description="Disordered" evidence="1">
    <location>
        <begin position="395"/>
        <end position="418"/>
    </location>
</feature>
<name>A0A7C8M9L4_9PLEO</name>
<accession>A0A7C8M9L4</accession>
<feature type="compositionally biased region" description="Low complexity" evidence="1">
    <location>
        <begin position="306"/>
        <end position="318"/>
    </location>
</feature>
<dbReference type="EMBL" id="JAADJZ010000011">
    <property type="protein sequence ID" value="KAF2871421.1"/>
    <property type="molecule type" value="Genomic_DNA"/>
</dbReference>
<reference evidence="2 3" key="1">
    <citation type="submission" date="2020-01" db="EMBL/GenBank/DDBJ databases">
        <authorList>
            <consortium name="DOE Joint Genome Institute"/>
            <person name="Haridas S."/>
            <person name="Albert R."/>
            <person name="Binder M."/>
            <person name="Bloem J."/>
            <person name="Labutti K."/>
            <person name="Salamov A."/>
            <person name="Andreopoulos B."/>
            <person name="Baker S.E."/>
            <person name="Barry K."/>
            <person name="Bills G."/>
            <person name="Bluhm B.H."/>
            <person name="Cannon C."/>
            <person name="Castanera R."/>
            <person name="Culley D.E."/>
            <person name="Daum C."/>
            <person name="Ezra D."/>
            <person name="Gonzalez J.B."/>
            <person name="Henrissat B."/>
            <person name="Kuo A."/>
            <person name="Liang C."/>
            <person name="Lipzen A."/>
            <person name="Lutzoni F."/>
            <person name="Magnuson J."/>
            <person name="Mondo S."/>
            <person name="Nolan M."/>
            <person name="Ohm R."/>
            <person name="Pangilinan J."/>
            <person name="Park H.-J.H."/>
            <person name="Ramirez L."/>
            <person name="Alfaro M."/>
            <person name="Sun H."/>
            <person name="Tritt A."/>
            <person name="Yoshinaga Y."/>
            <person name="Zwiers L.-H.L."/>
            <person name="Turgeon B.G."/>
            <person name="Goodwin S.B."/>
            <person name="Spatafora J.W."/>
            <person name="Crous P.W."/>
            <person name="Grigoriev I.V."/>
        </authorList>
    </citation>
    <scope>NUCLEOTIDE SEQUENCE [LARGE SCALE GENOMIC DNA]</scope>
    <source>
        <strain evidence="2 3">CBS 611.86</strain>
    </source>
</reference>
<sequence>MASRRELDPDTAGGGEKVVFISTYPQALAAGNPFLYLPRELRDQIFEDAIIAQFNRFPDMRYVETEKLLSNRPSDWILPMCHVNEMFFAEALPLLIKHTIFVVRKSYTAYNLRYFLEATGSFGQITSLVFMNEEITAAGAEAANLFKDCVNLQYLPVRPSAHLIDPGDYRGEAHEEGLVNILQARNLKCLIFSLSNQIALGTTHNGRRFVPDDNQDWVTTRLSQRGIKMDVIRPLCTNLQYLPIARRGKQPDKWSDRRKDIYDRSLIGALDKITLVAFGKHCKFEQPRPLAQRIQMCTKTPIVLESSNPDMSSSDSHPTPQPDRPPRPPDSLPNTRTCLPLRPRSVPRTTTRAVRPHYPRPSPELQALAASRIRAKLKKHKALRQEVPKLISSMRTATAGEPSRPTTLARRHQAGNEAKTPHIVDRIDALLKKINTREAGDREWFRKNGLLDETLDAVMRSSENTDSDRREAKSEDILVRIYAVLKTTKTREKAERERLRKYRRLDGTVDIDMSSSESMDSEGTLVDGSGGSRDDAGGDARGDSGEGSRAADNRVSRESSTKPLRNSARTLAEELGDEYSSGEDWSNLR</sequence>
<feature type="region of interest" description="Disordered" evidence="1">
    <location>
        <begin position="511"/>
        <end position="589"/>
    </location>
</feature>
<evidence type="ECO:0000313" key="2">
    <source>
        <dbReference type="EMBL" id="KAF2871421.1"/>
    </source>
</evidence>
<feature type="compositionally biased region" description="Low complexity" evidence="1">
    <location>
        <begin position="512"/>
        <end position="522"/>
    </location>
</feature>
<evidence type="ECO:0000256" key="1">
    <source>
        <dbReference type="SAM" id="MobiDB-lite"/>
    </source>
</evidence>
<gene>
    <name evidence="2" type="ORF">BDV95DRAFT_668072</name>
</gene>
<proteinExistence type="predicted"/>
<keyword evidence="3" id="KW-1185">Reference proteome</keyword>